<dbReference type="PANTHER" id="PTHR46708:SF11">
    <property type="entry name" value="RECEPTOR-TYPE TYROSINE-PROTEIN PHOSPHATASE ETA-LIKE"/>
    <property type="match status" value="1"/>
</dbReference>
<dbReference type="PANTHER" id="PTHR46708">
    <property type="entry name" value="TENASCIN"/>
    <property type="match status" value="1"/>
</dbReference>
<name>A0ABS5VMZ8_9BACT</name>
<evidence type="ECO:0000259" key="2">
    <source>
        <dbReference type="PROSITE" id="PS50853"/>
    </source>
</evidence>
<dbReference type="Gene3D" id="2.60.40.10">
    <property type="entry name" value="Immunoglobulins"/>
    <property type="match status" value="2"/>
</dbReference>
<dbReference type="CDD" id="cd00063">
    <property type="entry name" value="FN3"/>
    <property type="match status" value="1"/>
</dbReference>
<dbReference type="Pfam" id="PF00041">
    <property type="entry name" value="fn3"/>
    <property type="match status" value="1"/>
</dbReference>
<keyword evidence="4" id="KW-1185">Reference proteome</keyword>
<dbReference type="EMBL" id="JAHESD010000008">
    <property type="protein sequence ID" value="MBT1702741.1"/>
    <property type="molecule type" value="Genomic_DNA"/>
</dbReference>
<organism evidence="3 4">
    <name type="scientific">Chryseosolibacter indicus</name>
    <dbReference type="NCBI Taxonomy" id="2782351"/>
    <lineage>
        <taxon>Bacteria</taxon>
        <taxon>Pseudomonadati</taxon>
        <taxon>Bacteroidota</taxon>
        <taxon>Cytophagia</taxon>
        <taxon>Cytophagales</taxon>
        <taxon>Chryseotaleaceae</taxon>
        <taxon>Chryseosolibacter</taxon>
    </lineage>
</organism>
<proteinExistence type="predicted"/>
<dbReference type="InterPro" id="IPR003961">
    <property type="entry name" value="FN3_dom"/>
</dbReference>
<reference evidence="3 4" key="1">
    <citation type="submission" date="2021-05" db="EMBL/GenBank/DDBJ databases">
        <title>A Polyphasic approach of four new species of the genus Ohtaekwangia: Ohtaekwangia histidinii sp. nov., Ohtaekwangia cretensis sp. nov., Ohtaekwangia indiensis sp. nov., Ohtaekwangia reichenbachii sp. nov. from diverse environment.</title>
        <authorList>
            <person name="Octaviana S."/>
        </authorList>
    </citation>
    <scope>NUCLEOTIDE SEQUENCE [LARGE SCALE GENOMIC DNA]</scope>
    <source>
        <strain evidence="3 4">PWU20</strain>
    </source>
</reference>
<gene>
    <name evidence="3" type="ORF">KK060_05585</name>
</gene>
<dbReference type="InterPro" id="IPR013783">
    <property type="entry name" value="Ig-like_fold"/>
</dbReference>
<evidence type="ECO:0000313" key="4">
    <source>
        <dbReference type="Proteomes" id="UP000772618"/>
    </source>
</evidence>
<dbReference type="InterPro" id="IPR050991">
    <property type="entry name" value="ECM_Regulatory_Proteins"/>
</dbReference>
<evidence type="ECO:0000313" key="3">
    <source>
        <dbReference type="EMBL" id="MBT1702741.1"/>
    </source>
</evidence>
<evidence type="ECO:0000256" key="1">
    <source>
        <dbReference type="ARBA" id="ARBA00022737"/>
    </source>
</evidence>
<dbReference type="PROSITE" id="PS50853">
    <property type="entry name" value="FN3"/>
    <property type="match status" value="1"/>
</dbReference>
<keyword evidence="1" id="KW-0677">Repeat</keyword>
<dbReference type="Proteomes" id="UP000772618">
    <property type="component" value="Unassembled WGS sequence"/>
</dbReference>
<dbReference type="InterPro" id="IPR036116">
    <property type="entry name" value="FN3_sf"/>
</dbReference>
<comment type="caution">
    <text evidence="3">The sequence shown here is derived from an EMBL/GenBank/DDBJ whole genome shotgun (WGS) entry which is preliminary data.</text>
</comment>
<accession>A0ABS5VMZ8</accession>
<dbReference type="SUPFAM" id="SSF55486">
    <property type="entry name" value="Metalloproteases ('zincins'), catalytic domain"/>
    <property type="match status" value="1"/>
</dbReference>
<dbReference type="SUPFAM" id="SSF49265">
    <property type="entry name" value="Fibronectin type III"/>
    <property type="match status" value="2"/>
</dbReference>
<protein>
    <submittedName>
        <fullName evidence="3">Fibronectin type III domain-containing protein</fullName>
    </submittedName>
</protein>
<feature type="domain" description="Fibronectin type-III" evidence="2">
    <location>
        <begin position="311"/>
        <end position="397"/>
    </location>
</feature>
<sequence>MLNSWISIVNMISKLKGSIVMRNVISLLCLLFVFSENLYSQVYPVQATVQISPPYSLYLADYVESGSERVALNVFLTDIAKPELNVRFKLRIVGQGITLETKPGYIPAPVAIQSGVPLRLISTDLAEYFNPKNLNFQGISQRQYEQRGMLPEGVYQFCFEVLEYNRGIKISNVGCATAWLILNDPPIINIPRQNEKIKAQSPQNVLFQWTPRHTASPNSAFTTEYEIKMVEVWPETRNPNDAILTSPPILEETTQNTTYVYGPSETPLEPGRRYAFRVRAKSIAGVDEMDLFKNNGYSEVFTFVYGDACDLPTGISISSVSSSRFNLSWDPQFNHTAFKVRYREAGTTNWYENTSTIPETQFNSLKPSTTYEYQVAATCGFFDGAYSTIAKVTTNEEPQDDYSCGVPLSPFNLDPSELVGSLKPGDVIQAGDFQLKLASVTGSNGIFSGEGIIEVPYLNNAKVKTSFTNIKVNKELRLVDGFMNVTGAGIDVIPQGVMDLMDDLTETLNTIDSALTTIEENIPEQVDWTSFVPDSSINSPLEIVTVYPATDGGGGVVIVTSDGKEQRLPEGKNYAVKDDAGNGYLIDKKGNIHKTTAEAVAKVANREYNLVLTFKDNAQSKGGFDASKFNPPSDTEVLKGSYKVAWKSVESASSDPVDAVLQQTDIDKSKLRFEIGGRPIQVPAMGSGQTAKVLVPGQADGIAEDLLVLYTPSDTSKDQVLGKLKVASYSKINRTLVVVPVNEAAPQGLSATLIADSINAIYNQAIVNWAVSIHPTPITVALDAQFDDGESGLLTNYTGDMKKVIKAFGKLQDDTYYLFLVKNPKSGNALGYMPRGKQAGFIFADKHSSNQTLIRTMAHELGHGAFNLHHTFKEPNFPIAEGTTDNLMDYPSGNKLYKYQWDKIRYPDIVIGLFEEDEEGESVIAILDSKSSIKEEGNYFGFMTPGGQRIILSKDQHPIFYHGIIDDKYNDVIPGVLIGFRDKAAPGEPVFSGKQYWAEFEGGTFVGYKGYEYKKPTIASDDNSVLLGLPNARNDGKNFAIYKFKNQSIEDFSNKSIPVLPVISDKFKRLGFFTSANQYEQSSVHYRDAGNLIGDGQLQITDFELEMLKGKYVNIEEFFGNRISLPGFTSIPHDEYPEIFQIVKISEYYNRYSVFFKEYSTWFDKWNVLALLTRVSNTAAIVVPEDLVREALNNFGNSGEWEKLNITYGYVNSSSSEFTKWNNNLIKHNEELVDFYNQFLIGLQISAAGKAKDNIDCLKNISLKSDDEIYQCLIRASEDELARSGVLSDEDRLVAIKSVLKKFWVNGESEKVLVKLIKFTPPDFDSDNFVTQLESDCFEITVYTGDEVSPDSYKKTICLWEMLFTKINDGSFLFSGDNRKDLMLAFLKHFYRSEKFKTQLAEYKTSLEAFDLDVTETKRFEFDYNYQGIFRRLWTEIKQSYSPIYFGNPNDYYVTLNTTVLNEDIGGVASKIKINQDLQKGFFLSETKYTQNLYPFDLVIFTNKSNQDLLKDFSLKDENGKLLALPVPALALHYSSVVGNNETTSQLIQTGFDVGTLLIPGGQLAQLTKLGKVIYYADKISSIASIGGTAFKDDNPKLAKLFNYTSIATGVGSLASIVIGSKVKDVNKVEALLNNTSRQIVNNSLDVVGEINRLDGVGELSELSSRQADQLKQILDKDRKVLSEMGHLDEAAKVRFDDAIKLLSRVSVTVKEIENSIRASLIARGFSNSLIDDIIIRALYIDDVLKDNTMLKMVDRLTGNPKFSNADDLFSNLDNCFTKPKLAGEVDRLKAKTLLNELEEGEYWINRGEDVYISKKFTPGKKPENEVDVVLTTGQNKGIVECKFAGVEGANAQNNVYANLKEIVLKFKSDSKLESIWKNQYPKRYGQINISNGAFPNLNTPQQFVEAARKASIIGDEVGVSLFSLEELKGLDELHLLIGNKRIIIKSSDW</sequence>
<dbReference type="SMART" id="SM00060">
    <property type="entry name" value="FN3"/>
    <property type="match status" value="2"/>
</dbReference>